<dbReference type="InterPro" id="IPR015890">
    <property type="entry name" value="Chorismate_C"/>
</dbReference>
<evidence type="ECO:0000259" key="2">
    <source>
        <dbReference type="Pfam" id="PF00425"/>
    </source>
</evidence>
<evidence type="ECO:0000256" key="1">
    <source>
        <dbReference type="SAM" id="MobiDB-lite"/>
    </source>
</evidence>
<accession>A0A9D5YYZ4</accession>
<dbReference type="GO" id="GO:0046820">
    <property type="term" value="F:4-amino-4-deoxychorismate synthase activity"/>
    <property type="evidence" value="ECO:0007669"/>
    <property type="project" value="TreeGrafter"/>
</dbReference>
<proteinExistence type="predicted"/>
<evidence type="ECO:0000313" key="3">
    <source>
        <dbReference type="EMBL" id="MBE7700675.1"/>
    </source>
</evidence>
<protein>
    <submittedName>
        <fullName evidence="3">Chorismate-binding protein</fullName>
    </submittedName>
</protein>
<name>A0A9D5YYZ4_9CELL</name>
<keyword evidence="4" id="KW-1185">Reference proteome</keyword>
<comment type="caution">
    <text evidence="3">The sequence shown here is derived from an EMBL/GenBank/DDBJ whole genome shotgun (WGS) entry which is preliminary data.</text>
</comment>
<dbReference type="InterPro" id="IPR019999">
    <property type="entry name" value="Anth_synth_I-like"/>
</dbReference>
<sequence length="420" mass="43991">MRRGSRSEPAVEGAAARRSRRSDLHGDHETAPVARPSGLPVEPVRDAPVRAAAGFASFAGRHGTGVVECIDLTVDSARLAEGLWFVVADFEDPAHGGRARAWRFAHPTRSRDDRPTGAAPSGGEGAWRGPDPDSWRSSLSRDEYQAAVAAVRDAVHEGDVYQANICRVLSAPLPAGREEPDARALARVLAAGNPAPYAGAIHVPAASGVDPVWVVTASPELFLRLQDGVLSSGPIKGTAPTVDGLREKDRTENVMITDLVRNDLQRVSEPGSVEVTDLLAVEAHPGLVHLVSRVQGSVSVEDGAPGGLWGQVLGATFPPASVSGAPKSSALRIIRDLERGPRGPYCGAVGWVDGDAGEAELAVGIRTFWWADDELRFGTGAGITWGSDPVEEWEETELKAARLVALASGGPAPTSAAAAD</sequence>
<feature type="domain" description="Chorismate-utilising enzyme C-terminal" evidence="2">
    <location>
        <begin position="141"/>
        <end position="399"/>
    </location>
</feature>
<dbReference type="PANTHER" id="PTHR11236">
    <property type="entry name" value="AMINOBENZOATE/ANTHRANILATE SYNTHASE"/>
    <property type="match status" value="1"/>
</dbReference>
<feature type="compositionally biased region" description="Basic and acidic residues" evidence="1">
    <location>
        <begin position="130"/>
        <end position="139"/>
    </location>
</feature>
<dbReference type="EMBL" id="JACSPN010000011">
    <property type="protein sequence ID" value="MBE7700675.1"/>
    <property type="molecule type" value="Genomic_DNA"/>
</dbReference>
<dbReference type="Pfam" id="PF00425">
    <property type="entry name" value="Chorismate_bind"/>
    <property type="match status" value="1"/>
</dbReference>
<dbReference type="PANTHER" id="PTHR11236:SF50">
    <property type="entry name" value="AMINODEOXYCHORISMATE SYNTHASE COMPONENT 1"/>
    <property type="match status" value="1"/>
</dbReference>
<dbReference type="AlphaFoldDB" id="A0A9D5YYZ4"/>
<dbReference type="Gene3D" id="3.60.120.10">
    <property type="entry name" value="Anthranilate synthase"/>
    <property type="match status" value="1"/>
</dbReference>
<dbReference type="InterPro" id="IPR005801">
    <property type="entry name" value="ADC_synthase"/>
</dbReference>
<dbReference type="GO" id="GO:0000162">
    <property type="term" value="P:L-tryptophan biosynthetic process"/>
    <property type="evidence" value="ECO:0007669"/>
    <property type="project" value="TreeGrafter"/>
</dbReference>
<feature type="region of interest" description="Disordered" evidence="1">
    <location>
        <begin position="101"/>
        <end position="139"/>
    </location>
</feature>
<organism evidence="3 4">
    <name type="scientific">Oerskovia douganii</name>
    <dbReference type="NCBI Taxonomy" id="2762210"/>
    <lineage>
        <taxon>Bacteria</taxon>
        <taxon>Bacillati</taxon>
        <taxon>Actinomycetota</taxon>
        <taxon>Actinomycetes</taxon>
        <taxon>Micrococcales</taxon>
        <taxon>Cellulomonadaceae</taxon>
        <taxon>Oerskovia</taxon>
    </lineage>
</organism>
<gene>
    <name evidence="3" type="ORF">H9623_10220</name>
</gene>
<dbReference type="SUPFAM" id="SSF56322">
    <property type="entry name" value="ADC synthase"/>
    <property type="match status" value="1"/>
</dbReference>
<dbReference type="RefSeq" id="WP_193719936.1">
    <property type="nucleotide sequence ID" value="NZ_JACSPN010000011.1"/>
</dbReference>
<reference evidence="3 4" key="1">
    <citation type="submission" date="2020-08" db="EMBL/GenBank/DDBJ databases">
        <title>A Genomic Blueprint of the Chicken Gut Microbiome.</title>
        <authorList>
            <person name="Gilroy R."/>
            <person name="Ravi A."/>
            <person name="Getino M."/>
            <person name="Pursley I."/>
            <person name="Horton D.L."/>
            <person name="Alikhan N.-F."/>
            <person name="Baker D."/>
            <person name="Gharbi K."/>
            <person name="Hall N."/>
            <person name="Watson M."/>
            <person name="Adriaenssens E.M."/>
            <person name="Foster-Nyarko E."/>
            <person name="Jarju S."/>
            <person name="Secka A."/>
            <person name="Antonio M."/>
            <person name="Oren A."/>
            <person name="Chaudhuri R."/>
            <person name="La Ragione R.M."/>
            <person name="Hildebrand F."/>
            <person name="Pallen M.J."/>
        </authorList>
    </citation>
    <scope>NUCLEOTIDE SEQUENCE [LARGE SCALE GENOMIC DNA]</scope>
    <source>
        <strain evidence="3 4">Sa1BUA8</strain>
    </source>
</reference>
<feature type="compositionally biased region" description="Basic and acidic residues" evidence="1">
    <location>
        <begin position="21"/>
        <end position="30"/>
    </location>
</feature>
<dbReference type="Proteomes" id="UP000822993">
    <property type="component" value="Unassembled WGS sequence"/>
</dbReference>
<evidence type="ECO:0000313" key="4">
    <source>
        <dbReference type="Proteomes" id="UP000822993"/>
    </source>
</evidence>
<feature type="region of interest" description="Disordered" evidence="1">
    <location>
        <begin position="1"/>
        <end position="42"/>
    </location>
</feature>